<proteinExistence type="predicted"/>
<name>A0ABQ5D445_9ASTR</name>
<dbReference type="Proteomes" id="UP001151760">
    <property type="component" value="Unassembled WGS sequence"/>
</dbReference>
<reference evidence="2" key="1">
    <citation type="journal article" date="2022" name="Int. J. Mol. Sci.">
        <title>Draft Genome of Tanacetum Coccineum: Genomic Comparison of Closely Related Tanacetum-Family Plants.</title>
        <authorList>
            <person name="Yamashiro T."/>
            <person name="Shiraishi A."/>
            <person name="Nakayama K."/>
            <person name="Satake H."/>
        </authorList>
    </citation>
    <scope>NUCLEOTIDE SEQUENCE</scope>
</reference>
<sequence>MAPMALSDSEVKNCSKACLKNHEDLKSSYDKLRIELSKSDSDLYSYKMGLASVEERLVFYKKNERMLCDQIAVLKSDASFNEAEIITLNKIIEKLKKEKEDNLLKINNYDNATKSLDKVIGSQLIDNNKKGLGYNAILLPLTGLFAPPIIDLSYTGIEKFKEPEFVGYGVKVDKCVSETSPVVVEKKTVVPTIPKVDIVRPKQQEKPVRKTVRYAEMYRSQKPRGNQRNWNNQKSHQLGSDFVMIKKACYICGSFEHLQYTCKHKRHVNDQKQVKPVWNNSKRVNHHYSTRITHPNPKRNFVPKAVLMKTGMRPVNAAKPKAAYNAVKRNRFNAVKVLSCWVWIPKNRVVDHVSKNISASVTLKRLDYIDAQGRFKSVMAWMDAQAQGRQECNKEKEESREECSKSRKTKKMKCLEESSQQRK</sequence>
<accession>A0ABQ5D445</accession>
<feature type="region of interest" description="Disordered" evidence="1">
    <location>
        <begin position="389"/>
        <end position="423"/>
    </location>
</feature>
<organism evidence="2 3">
    <name type="scientific">Tanacetum coccineum</name>
    <dbReference type="NCBI Taxonomy" id="301880"/>
    <lineage>
        <taxon>Eukaryota</taxon>
        <taxon>Viridiplantae</taxon>
        <taxon>Streptophyta</taxon>
        <taxon>Embryophyta</taxon>
        <taxon>Tracheophyta</taxon>
        <taxon>Spermatophyta</taxon>
        <taxon>Magnoliopsida</taxon>
        <taxon>eudicotyledons</taxon>
        <taxon>Gunneridae</taxon>
        <taxon>Pentapetalae</taxon>
        <taxon>asterids</taxon>
        <taxon>campanulids</taxon>
        <taxon>Asterales</taxon>
        <taxon>Asteraceae</taxon>
        <taxon>Asteroideae</taxon>
        <taxon>Anthemideae</taxon>
        <taxon>Anthemidinae</taxon>
        <taxon>Tanacetum</taxon>
    </lineage>
</organism>
<protein>
    <submittedName>
        <fullName evidence="2">Uncharacterized protein</fullName>
    </submittedName>
</protein>
<feature type="compositionally biased region" description="Basic and acidic residues" evidence="1">
    <location>
        <begin position="391"/>
        <end position="405"/>
    </location>
</feature>
<keyword evidence="3" id="KW-1185">Reference proteome</keyword>
<feature type="compositionally biased region" description="Basic and acidic residues" evidence="1">
    <location>
        <begin position="413"/>
        <end position="423"/>
    </location>
</feature>
<reference evidence="2" key="2">
    <citation type="submission" date="2022-01" db="EMBL/GenBank/DDBJ databases">
        <authorList>
            <person name="Yamashiro T."/>
            <person name="Shiraishi A."/>
            <person name="Satake H."/>
            <person name="Nakayama K."/>
        </authorList>
    </citation>
    <scope>NUCLEOTIDE SEQUENCE</scope>
</reference>
<evidence type="ECO:0000313" key="2">
    <source>
        <dbReference type="EMBL" id="GJT32938.1"/>
    </source>
</evidence>
<gene>
    <name evidence="2" type="ORF">Tco_0923357</name>
</gene>
<evidence type="ECO:0000313" key="3">
    <source>
        <dbReference type="Proteomes" id="UP001151760"/>
    </source>
</evidence>
<evidence type="ECO:0000256" key="1">
    <source>
        <dbReference type="SAM" id="MobiDB-lite"/>
    </source>
</evidence>
<dbReference type="EMBL" id="BQNB010014835">
    <property type="protein sequence ID" value="GJT32938.1"/>
    <property type="molecule type" value="Genomic_DNA"/>
</dbReference>
<comment type="caution">
    <text evidence="2">The sequence shown here is derived from an EMBL/GenBank/DDBJ whole genome shotgun (WGS) entry which is preliminary data.</text>
</comment>